<organism evidence="2 3">
    <name type="scientific">Heterorhabditis bacteriophora</name>
    <name type="common">Entomopathogenic nematode worm</name>
    <dbReference type="NCBI Taxonomy" id="37862"/>
    <lineage>
        <taxon>Eukaryota</taxon>
        <taxon>Metazoa</taxon>
        <taxon>Ecdysozoa</taxon>
        <taxon>Nematoda</taxon>
        <taxon>Chromadorea</taxon>
        <taxon>Rhabditida</taxon>
        <taxon>Rhabditina</taxon>
        <taxon>Rhabditomorpha</taxon>
        <taxon>Strongyloidea</taxon>
        <taxon>Heterorhabditidae</taxon>
        <taxon>Heterorhabditis</taxon>
    </lineage>
</organism>
<dbReference type="Proteomes" id="UP000095283">
    <property type="component" value="Unplaced"/>
</dbReference>
<dbReference type="AlphaFoldDB" id="A0A1I7XUT6"/>
<sequence length="161" mass="18443">MRFILQATIAVFIVYVKISHAVSEPNWRHMPMVVPATQKDGHRYMIEVDTNRKGKGVHTGIALALQRRTFKEVIFDGATDCDLVKFKDSILVLDKYDPLDTNSDKYIGTYSAVKDTIHIRYNGINQNKIYYAVKDKFKHNLLGDTKIDVLCRVPHVYPSLS</sequence>
<feature type="chain" id="PRO_5009311443" evidence="1">
    <location>
        <begin position="22"/>
        <end position="161"/>
    </location>
</feature>
<name>A0A1I7XUT6_HETBA</name>
<keyword evidence="1" id="KW-0732">Signal</keyword>
<keyword evidence="2" id="KW-1185">Reference proteome</keyword>
<accession>A0A1I7XUT6</accession>
<feature type="signal peptide" evidence="1">
    <location>
        <begin position="1"/>
        <end position="21"/>
    </location>
</feature>
<evidence type="ECO:0000256" key="1">
    <source>
        <dbReference type="SAM" id="SignalP"/>
    </source>
</evidence>
<proteinExistence type="predicted"/>
<dbReference type="WBParaSite" id="Hba_21585">
    <property type="protein sequence ID" value="Hba_21585"/>
    <property type="gene ID" value="Hba_21585"/>
</dbReference>
<protein>
    <submittedName>
        <fullName evidence="3">Lipocalin</fullName>
    </submittedName>
</protein>
<reference evidence="3" key="1">
    <citation type="submission" date="2016-11" db="UniProtKB">
        <authorList>
            <consortium name="WormBaseParasite"/>
        </authorList>
    </citation>
    <scope>IDENTIFICATION</scope>
</reference>
<evidence type="ECO:0000313" key="3">
    <source>
        <dbReference type="WBParaSite" id="Hba_21585"/>
    </source>
</evidence>
<evidence type="ECO:0000313" key="2">
    <source>
        <dbReference type="Proteomes" id="UP000095283"/>
    </source>
</evidence>